<reference evidence="10" key="1">
    <citation type="journal article" date="2019" name="Int. J. Syst. Evol. Microbiol.">
        <title>The Global Catalogue of Microorganisms (GCM) 10K type strain sequencing project: providing services to taxonomists for standard genome sequencing and annotation.</title>
        <authorList>
            <consortium name="The Broad Institute Genomics Platform"/>
            <consortium name="The Broad Institute Genome Sequencing Center for Infectious Disease"/>
            <person name="Wu L."/>
            <person name="Ma J."/>
        </authorList>
    </citation>
    <scope>NUCLEOTIDE SEQUENCE [LARGE SCALE GENOMIC DNA]</scope>
    <source>
        <strain evidence="10">CCM 8979</strain>
    </source>
</reference>
<keyword evidence="2 9" id="KW-0328">Glycosyltransferase</keyword>
<sequence>MTLKQLPRLAIVVPCYNEEPVLPTTAPILADILTQLIHDRLVTADSRILFVDDGSRDRTWQLIDQLRTQNSHFTGLKLSRNYGQEAALMAGMETAARQADYVITIDADLQDDPTLIPAMVTQAHAGYDVIYGVRNDRSTDSWFKRTTANGFYWVMGKLGVNLIPNHSDFRLLTHPVLVALMRCHETRPFIRGIIPQLGFPATKLYYKRQPRQAGVSKYPLRKMLRFALDGILSFSVAPIRALLVAGLTICGGALLMILWILIQHFRGTVVTGWSSIMASLWFLGGFQLVAISIIGEYVGRTFTEVKHRPRFIIQTDTYTPSFTAAYREPSNSAAVTLHLSQLRTKSGERS</sequence>
<protein>
    <submittedName>
        <fullName evidence="9">Glycosyltransferase family 2 protein</fullName>
        <ecNumber evidence="9">2.4.-.-</ecNumber>
    </submittedName>
</protein>
<keyword evidence="3 9" id="KW-0808">Transferase</keyword>
<dbReference type="Proteomes" id="UP001597189">
    <property type="component" value="Unassembled WGS sequence"/>
</dbReference>
<proteinExistence type="predicted"/>
<evidence type="ECO:0000256" key="5">
    <source>
        <dbReference type="ARBA" id="ARBA00022989"/>
    </source>
</evidence>
<accession>A0ABW4D2Z7</accession>
<keyword evidence="5 7" id="KW-1133">Transmembrane helix</keyword>
<dbReference type="Pfam" id="PF00535">
    <property type="entry name" value="Glycos_transf_2"/>
    <property type="match status" value="1"/>
</dbReference>
<gene>
    <name evidence="9" type="ORF">ACFQ44_01475</name>
</gene>
<organism evidence="9 10">
    <name type="scientific">Levilactobacillus lanxiensis</name>
    <dbReference type="NCBI Taxonomy" id="2799568"/>
    <lineage>
        <taxon>Bacteria</taxon>
        <taxon>Bacillati</taxon>
        <taxon>Bacillota</taxon>
        <taxon>Bacilli</taxon>
        <taxon>Lactobacillales</taxon>
        <taxon>Lactobacillaceae</taxon>
        <taxon>Levilactobacillus</taxon>
    </lineage>
</organism>
<dbReference type="EC" id="2.4.-.-" evidence="9"/>
<dbReference type="InterPro" id="IPR029044">
    <property type="entry name" value="Nucleotide-diphossugar_trans"/>
</dbReference>
<evidence type="ECO:0000313" key="10">
    <source>
        <dbReference type="Proteomes" id="UP001597189"/>
    </source>
</evidence>
<evidence type="ECO:0000256" key="2">
    <source>
        <dbReference type="ARBA" id="ARBA00022676"/>
    </source>
</evidence>
<dbReference type="PANTHER" id="PTHR48090">
    <property type="entry name" value="UNDECAPRENYL-PHOSPHATE 4-DEOXY-4-FORMAMIDO-L-ARABINOSE TRANSFERASE-RELATED"/>
    <property type="match status" value="1"/>
</dbReference>
<evidence type="ECO:0000256" key="4">
    <source>
        <dbReference type="ARBA" id="ARBA00022692"/>
    </source>
</evidence>
<dbReference type="SUPFAM" id="SSF53448">
    <property type="entry name" value="Nucleotide-diphospho-sugar transferases"/>
    <property type="match status" value="1"/>
</dbReference>
<evidence type="ECO:0000313" key="9">
    <source>
        <dbReference type="EMBL" id="MFD1454347.1"/>
    </source>
</evidence>
<dbReference type="PANTHER" id="PTHR48090:SF1">
    <property type="entry name" value="PROPHAGE BACTOPRENOL GLUCOSYL TRANSFERASE HOMOLOG"/>
    <property type="match status" value="1"/>
</dbReference>
<dbReference type="EMBL" id="JBHTOD010000001">
    <property type="protein sequence ID" value="MFD1454347.1"/>
    <property type="molecule type" value="Genomic_DNA"/>
</dbReference>
<evidence type="ECO:0000256" key="3">
    <source>
        <dbReference type="ARBA" id="ARBA00022679"/>
    </source>
</evidence>
<evidence type="ECO:0000259" key="8">
    <source>
        <dbReference type="Pfam" id="PF00535"/>
    </source>
</evidence>
<evidence type="ECO:0000256" key="1">
    <source>
        <dbReference type="ARBA" id="ARBA00004141"/>
    </source>
</evidence>
<feature type="domain" description="Glycosyltransferase 2-like" evidence="8">
    <location>
        <begin position="11"/>
        <end position="149"/>
    </location>
</feature>
<dbReference type="RefSeq" id="WP_203642389.1">
    <property type="nucleotide sequence ID" value="NZ_BOLN01000001.1"/>
</dbReference>
<dbReference type="InterPro" id="IPR001173">
    <property type="entry name" value="Glyco_trans_2-like"/>
</dbReference>
<keyword evidence="6 7" id="KW-0472">Membrane</keyword>
<dbReference type="Gene3D" id="3.90.550.10">
    <property type="entry name" value="Spore Coat Polysaccharide Biosynthesis Protein SpsA, Chain A"/>
    <property type="match status" value="1"/>
</dbReference>
<keyword evidence="4 7" id="KW-0812">Transmembrane</keyword>
<name>A0ABW4D2Z7_9LACO</name>
<evidence type="ECO:0000256" key="6">
    <source>
        <dbReference type="ARBA" id="ARBA00023136"/>
    </source>
</evidence>
<keyword evidence="10" id="KW-1185">Reference proteome</keyword>
<evidence type="ECO:0000256" key="7">
    <source>
        <dbReference type="SAM" id="Phobius"/>
    </source>
</evidence>
<feature type="transmembrane region" description="Helical" evidence="7">
    <location>
        <begin position="241"/>
        <end position="262"/>
    </location>
</feature>
<dbReference type="GO" id="GO:0016757">
    <property type="term" value="F:glycosyltransferase activity"/>
    <property type="evidence" value="ECO:0007669"/>
    <property type="project" value="UniProtKB-KW"/>
</dbReference>
<comment type="caution">
    <text evidence="9">The sequence shown here is derived from an EMBL/GenBank/DDBJ whole genome shotgun (WGS) entry which is preliminary data.</text>
</comment>
<dbReference type="InterPro" id="IPR050256">
    <property type="entry name" value="Glycosyltransferase_2"/>
</dbReference>
<dbReference type="CDD" id="cd04187">
    <property type="entry name" value="DPM1_like_bac"/>
    <property type="match status" value="1"/>
</dbReference>
<comment type="subcellular location">
    <subcellularLocation>
        <location evidence="1">Membrane</location>
        <topology evidence="1">Multi-pass membrane protein</topology>
    </subcellularLocation>
</comment>
<feature type="transmembrane region" description="Helical" evidence="7">
    <location>
        <begin position="274"/>
        <end position="298"/>
    </location>
</feature>